<dbReference type="SUPFAM" id="SSF48403">
    <property type="entry name" value="Ankyrin repeat"/>
    <property type="match status" value="1"/>
</dbReference>
<evidence type="ECO:0000256" key="1">
    <source>
        <dbReference type="ARBA" id="ARBA00022737"/>
    </source>
</evidence>
<evidence type="ECO:0000256" key="3">
    <source>
        <dbReference type="PROSITE-ProRule" id="PRU00023"/>
    </source>
</evidence>
<evidence type="ECO:0000313" key="4">
    <source>
        <dbReference type="EMBL" id="QHW00997.1"/>
    </source>
</evidence>
<feature type="repeat" description="ANK" evidence="3">
    <location>
        <begin position="175"/>
        <end position="208"/>
    </location>
</feature>
<dbReference type="Pfam" id="PF12796">
    <property type="entry name" value="Ank_2"/>
    <property type="match status" value="1"/>
</dbReference>
<keyword evidence="5" id="KW-1185">Reference proteome</keyword>
<dbReference type="InterPro" id="IPR036770">
    <property type="entry name" value="Ankyrin_rpt-contain_sf"/>
</dbReference>
<dbReference type="RefSeq" id="WP_162391391.1">
    <property type="nucleotide sequence ID" value="NZ_CP045997.1"/>
</dbReference>
<keyword evidence="1" id="KW-0677">Repeat</keyword>
<dbReference type="InterPro" id="IPR002110">
    <property type="entry name" value="Ankyrin_rpt"/>
</dbReference>
<dbReference type="InterPro" id="IPR050745">
    <property type="entry name" value="Multifunctional_regulatory"/>
</dbReference>
<evidence type="ECO:0000256" key="2">
    <source>
        <dbReference type="ARBA" id="ARBA00023043"/>
    </source>
</evidence>
<dbReference type="PANTHER" id="PTHR24189:SF50">
    <property type="entry name" value="ANKYRIN REPEAT AND SOCS BOX PROTEIN 2"/>
    <property type="match status" value="1"/>
</dbReference>
<accession>A0A6P1WB57</accession>
<sequence>MNKFIQAIKKLDIPSVSELLKKNPEWLGWSEENGKNALHYLCGLDIAKDPQKIEASFQLLKLLLDRGMDMNAVHQLPDNCGFFPATPLWYAYTRGRNETLYTYLLEKGANPNHCLFAIAWNDDVQAANLFKKYGASLADAAGGDTPFLAAFTWKRFNIASWFLENGVDVNIADSEGNTALFYAVKRKYKLEQIDLLIQFGADFNKENNDGISPKKLAELNNQSGVLRLEKRRLL</sequence>
<dbReference type="Proteomes" id="UP000464577">
    <property type="component" value="Chromosome"/>
</dbReference>
<gene>
    <name evidence="4" type="ORF">GJR95_40855</name>
</gene>
<dbReference type="AlphaFoldDB" id="A0A6P1WB57"/>
<dbReference type="Gene3D" id="1.25.40.20">
    <property type="entry name" value="Ankyrin repeat-containing domain"/>
    <property type="match status" value="2"/>
</dbReference>
<protein>
    <submittedName>
        <fullName evidence="4">Uncharacterized protein</fullName>
    </submittedName>
</protein>
<dbReference type="PROSITE" id="PS50297">
    <property type="entry name" value="ANK_REP_REGION"/>
    <property type="match status" value="1"/>
</dbReference>
<proteinExistence type="predicted"/>
<evidence type="ECO:0000313" key="5">
    <source>
        <dbReference type="Proteomes" id="UP000464577"/>
    </source>
</evidence>
<dbReference type="PANTHER" id="PTHR24189">
    <property type="entry name" value="MYOTROPHIN"/>
    <property type="match status" value="1"/>
</dbReference>
<dbReference type="EMBL" id="CP045997">
    <property type="protein sequence ID" value="QHW00997.1"/>
    <property type="molecule type" value="Genomic_DNA"/>
</dbReference>
<keyword evidence="2 3" id="KW-0040">ANK repeat</keyword>
<organism evidence="4 5">
    <name type="scientific">Spirosoma endbachense</name>
    <dbReference type="NCBI Taxonomy" id="2666025"/>
    <lineage>
        <taxon>Bacteria</taxon>
        <taxon>Pseudomonadati</taxon>
        <taxon>Bacteroidota</taxon>
        <taxon>Cytophagia</taxon>
        <taxon>Cytophagales</taxon>
        <taxon>Cytophagaceae</taxon>
        <taxon>Spirosoma</taxon>
    </lineage>
</organism>
<dbReference type="KEGG" id="senf:GJR95_40855"/>
<name>A0A6P1WB57_9BACT</name>
<feature type="repeat" description="ANK" evidence="3">
    <location>
        <begin position="142"/>
        <end position="174"/>
    </location>
</feature>
<reference evidence="4 5" key="1">
    <citation type="submission" date="2019-11" db="EMBL/GenBank/DDBJ databases">
        <title>Spirosoma endbachense sp. nov., isolated from a natural salt meadow.</title>
        <authorList>
            <person name="Rojas J."/>
            <person name="Ambika Manirajan B."/>
            <person name="Ratering S."/>
            <person name="Suarez C."/>
            <person name="Geissler-Plaum R."/>
            <person name="Schnell S."/>
        </authorList>
    </citation>
    <scope>NUCLEOTIDE SEQUENCE [LARGE SCALE GENOMIC DNA]</scope>
    <source>
        <strain evidence="4 5">I-24</strain>
    </source>
</reference>
<dbReference type="SMART" id="SM00248">
    <property type="entry name" value="ANK"/>
    <property type="match status" value="4"/>
</dbReference>
<dbReference type="PROSITE" id="PS50088">
    <property type="entry name" value="ANK_REPEAT"/>
    <property type="match status" value="2"/>
</dbReference>